<dbReference type="Proteomes" id="UP000799778">
    <property type="component" value="Unassembled WGS sequence"/>
</dbReference>
<evidence type="ECO:0000313" key="6">
    <source>
        <dbReference type="Proteomes" id="UP000799778"/>
    </source>
</evidence>
<sequence>MEISDVAARVVMEYLRPSSERVRGTAIYSFIPPLFGNEIVETLCGVIYGLWIEFGIVAVGTFIGESK</sequence>
<organism evidence="5 6">
    <name type="scientific">Aaosphaeria arxii CBS 175.79</name>
    <dbReference type="NCBI Taxonomy" id="1450172"/>
    <lineage>
        <taxon>Eukaryota</taxon>
        <taxon>Fungi</taxon>
        <taxon>Dikarya</taxon>
        <taxon>Ascomycota</taxon>
        <taxon>Pezizomycotina</taxon>
        <taxon>Dothideomycetes</taxon>
        <taxon>Pleosporomycetidae</taxon>
        <taxon>Pleosporales</taxon>
        <taxon>Pleosporales incertae sedis</taxon>
        <taxon>Aaosphaeria</taxon>
    </lineage>
</organism>
<keyword evidence="4" id="KW-0472">Membrane</keyword>
<evidence type="ECO:0000256" key="2">
    <source>
        <dbReference type="ARBA" id="ARBA00022692"/>
    </source>
</evidence>
<dbReference type="EMBL" id="ML978076">
    <property type="protein sequence ID" value="KAF2010275.1"/>
    <property type="molecule type" value="Genomic_DNA"/>
</dbReference>
<dbReference type="PANTHER" id="PTHR47549">
    <property type="entry name" value="GOLGI APPARATUS MEMBRANE PROTEIN TVP38-RELATED"/>
    <property type="match status" value="1"/>
</dbReference>
<keyword evidence="2" id="KW-0812">Transmembrane</keyword>
<dbReference type="RefSeq" id="XP_033378614.1">
    <property type="nucleotide sequence ID" value="XM_033529220.1"/>
</dbReference>
<evidence type="ECO:0000256" key="1">
    <source>
        <dbReference type="ARBA" id="ARBA00004127"/>
    </source>
</evidence>
<dbReference type="OrthoDB" id="166803at2759"/>
<dbReference type="InterPro" id="IPR051076">
    <property type="entry name" value="Golgi_membrane_TVP38/TMEM64"/>
</dbReference>
<reference evidence="5" key="1">
    <citation type="journal article" date="2020" name="Stud. Mycol.">
        <title>101 Dothideomycetes genomes: a test case for predicting lifestyles and emergence of pathogens.</title>
        <authorList>
            <person name="Haridas S."/>
            <person name="Albert R."/>
            <person name="Binder M."/>
            <person name="Bloem J."/>
            <person name="Labutti K."/>
            <person name="Salamov A."/>
            <person name="Andreopoulos B."/>
            <person name="Baker S."/>
            <person name="Barry K."/>
            <person name="Bills G."/>
            <person name="Bluhm B."/>
            <person name="Cannon C."/>
            <person name="Castanera R."/>
            <person name="Culley D."/>
            <person name="Daum C."/>
            <person name="Ezra D."/>
            <person name="Gonzalez J."/>
            <person name="Henrissat B."/>
            <person name="Kuo A."/>
            <person name="Liang C."/>
            <person name="Lipzen A."/>
            <person name="Lutzoni F."/>
            <person name="Magnuson J."/>
            <person name="Mondo S."/>
            <person name="Nolan M."/>
            <person name="Ohm R."/>
            <person name="Pangilinan J."/>
            <person name="Park H.-J."/>
            <person name="Ramirez L."/>
            <person name="Alfaro M."/>
            <person name="Sun H."/>
            <person name="Tritt A."/>
            <person name="Yoshinaga Y."/>
            <person name="Zwiers L.-H."/>
            <person name="Turgeon B."/>
            <person name="Goodwin S."/>
            <person name="Spatafora J."/>
            <person name="Crous P."/>
            <person name="Grigoriev I."/>
        </authorList>
    </citation>
    <scope>NUCLEOTIDE SEQUENCE</scope>
    <source>
        <strain evidence="5">CBS 175.79</strain>
    </source>
</reference>
<protein>
    <submittedName>
        <fullName evidence="5">Uncharacterized protein</fullName>
    </submittedName>
</protein>
<name>A0A6A5XB26_9PLEO</name>
<dbReference type="PANTHER" id="PTHR47549:SF2">
    <property type="entry name" value="GOLGI APPARATUS MEMBRANE PROTEIN TVP38"/>
    <property type="match status" value="1"/>
</dbReference>
<gene>
    <name evidence="5" type="ORF">BU24DRAFT_427406</name>
</gene>
<keyword evidence="6" id="KW-1185">Reference proteome</keyword>
<dbReference type="GeneID" id="54286617"/>
<keyword evidence="3" id="KW-1133">Transmembrane helix</keyword>
<proteinExistence type="predicted"/>
<evidence type="ECO:0000256" key="3">
    <source>
        <dbReference type="ARBA" id="ARBA00022989"/>
    </source>
</evidence>
<dbReference type="AlphaFoldDB" id="A0A6A5XB26"/>
<evidence type="ECO:0000313" key="5">
    <source>
        <dbReference type="EMBL" id="KAF2010275.1"/>
    </source>
</evidence>
<evidence type="ECO:0000256" key="4">
    <source>
        <dbReference type="ARBA" id="ARBA00023136"/>
    </source>
</evidence>
<dbReference type="GO" id="GO:0012505">
    <property type="term" value="C:endomembrane system"/>
    <property type="evidence" value="ECO:0007669"/>
    <property type="project" value="UniProtKB-SubCell"/>
</dbReference>
<comment type="subcellular location">
    <subcellularLocation>
        <location evidence="1">Endomembrane system</location>
        <topology evidence="1">Multi-pass membrane protein</topology>
    </subcellularLocation>
</comment>
<accession>A0A6A5XB26</accession>